<dbReference type="GO" id="GO:0043226">
    <property type="term" value="C:organelle"/>
    <property type="evidence" value="ECO:0007669"/>
    <property type="project" value="UniProtKB-ARBA"/>
</dbReference>
<protein>
    <recommendedName>
        <fullName evidence="4">EF-hand domain-containing protein</fullName>
    </recommendedName>
</protein>
<evidence type="ECO:0000256" key="1">
    <source>
        <dbReference type="ARBA" id="ARBA00022723"/>
    </source>
</evidence>
<dbReference type="OrthoDB" id="26525at2759"/>
<evidence type="ECO:0000313" key="6">
    <source>
        <dbReference type="Proteomes" id="UP000626092"/>
    </source>
</evidence>
<dbReference type="SUPFAM" id="SSF47473">
    <property type="entry name" value="EF-hand"/>
    <property type="match status" value="1"/>
</dbReference>
<dbReference type="PROSITE" id="PS00018">
    <property type="entry name" value="EF_HAND_1"/>
    <property type="match status" value="1"/>
</dbReference>
<keyword evidence="3" id="KW-0106">Calcium</keyword>
<dbReference type="GO" id="GO:0005509">
    <property type="term" value="F:calcium ion binding"/>
    <property type="evidence" value="ECO:0007669"/>
    <property type="project" value="InterPro"/>
</dbReference>
<dbReference type="InterPro" id="IPR002048">
    <property type="entry name" value="EF_hand_dom"/>
</dbReference>
<dbReference type="AlphaFoldDB" id="A0A834LN08"/>
<dbReference type="PROSITE" id="PS50222">
    <property type="entry name" value="EF_HAND_2"/>
    <property type="match status" value="2"/>
</dbReference>
<dbReference type="Proteomes" id="UP000626092">
    <property type="component" value="Unassembled WGS sequence"/>
</dbReference>
<evidence type="ECO:0000259" key="4">
    <source>
        <dbReference type="PROSITE" id="PS50222"/>
    </source>
</evidence>
<evidence type="ECO:0000256" key="2">
    <source>
        <dbReference type="ARBA" id="ARBA00022737"/>
    </source>
</evidence>
<keyword evidence="6" id="KW-1185">Reference proteome</keyword>
<dbReference type="CDD" id="cd00051">
    <property type="entry name" value="EFh"/>
    <property type="match status" value="1"/>
</dbReference>
<dbReference type="FunFam" id="1.10.238.10:FF:000178">
    <property type="entry name" value="Calmodulin-2 A"/>
    <property type="match status" value="1"/>
</dbReference>
<evidence type="ECO:0000256" key="3">
    <source>
        <dbReference type="ARBA" id="ARBA00022837"/>
    </source>
</evidence>
<feature type="domain" description="EF-hand" evidence="4">
    <location>
        <begin position="56"/>
        <end position="91"/>
    </location>
</feature>
<dbReference type="EMBL" id="WJXA01000006">
    <property type="protein sequence ID" value="KAF7141000.1"/>
    <property type="molecule type" value="Genomic_DNA"/>
</dbReference>
<name>A0A834LN08_RHOSS</name>
<reference evidence="5" key="1">
    <citation type="submission" date="2019-11" db="EMBL/GenBank/DDBJ databases">
        <authorList>
            <person name="Liu Y."/>
            <person name="Hou J."/>
            <person name="Li T.-Q."/>
            <person name="Guan C.-H."/>
            <person name="Wu X."/>
            <person name="Wu H.-Z."/>
            <person name="Ling F."/>
            <person name="Zhang R."/>
            <person name="Shi X.-G."/>
            <person name="Ren J.-P."/>
            <person name="Chen E.-F."/>
            <person name="Sun J.-M."/>
        </authorList>
    </citation>
    <scope>NUCLEOTIDE SEQUENCE</scope>
    <source>
        <strain evidence="5">Adult_tree_wgs_1</strain>
        <tissue evidence="5">Leaves</tissue>
    </source>
</reference>
<dbReference type="Gene3D" id="1.10.238.10">
    <property type="entry name" value="EF-hand"/>
    <property type="match status" value="1"/>
</dbReference>
<sequence>MRYILGNAIQQRSLTSLGDMDEVQKVFNKFDTNGDGKISVSKLRSVFKALGVDAGVSSADLTDAVTEIDKDGDGAIDIEEFTDLHHRRRRGKSNNGKSNHPYHILCFAAGDYNPSWAPQRVKLGEDGGAGDGLQSPVAWITVAGGKRRRANGVISDGESAFYGFIRIGTTTFREAKALNNFPRYDFSHPLPCLLL</sequence>
<dbReference type="Pfam" id="PF13499">
    <property type="entry name" value="EF-hand_7"/>
    <property type="match status" value="1"/>
</dbReference>
<organism evidence="5 6">
    <name type="scientific">Rhododendron simsii</name>
    <name type="common">Sims's rhododendron</name>
    <dbReference type="NCBI Taxonomy" id="118357"/>
    <lineage>
        <taxon>Eukaryota</taxon>
        <taxon>Viridiplantae</taxon>
        <taxon>Streptophyta</taxon>
        <taxon>Embryophyta</taxon>
        <taxon>Tracheophyta</taxon>
        <taxon>Spermatophyta</taxon>
        <taxon>Magnoliopsida</taxon>
        <taxon>eudicotyledons</taxon>
        <taxon>Gunneridae</taxon>
        <taxon>Pentapetalae</taxon>
        <taxon>asterids</taxon>
        <taxon>Ericales</taxon>
        <taxon>Ericaceae</taxon>
        <taxon>Ericoideae</taxon>
        <taxon>Rhodoreae</taxon>
        <taxon>Rhododendron</taxon>
    </lineage>
</organism>
<keyword evidence="1" id="KW-0479">Metal-binding</keyword>
<dbReference type="SMART" id="SM00054">
    <property type="entry name" value="EFh"/>
    <property type="match status" value="2"/>
</dbReference>
<proteinExistence type="predicted"/>
<dbReference type="InterPro" id="IPR011992">
    <property type="entry name" value="EF-hand-dom_pair"/>
</dbReference>
<comment type="caution">
    <text evidence="5">The sequence shown here is derived from an EMBL/GenBank/DDBJ whole genome shotgun (WGS) entry which is preliminary data.</text>
</comment>
<gene>
    <name evidence="5" type="ORF">RHSIM_Rhsim06G0079400</name>
</gene>
<dbReference type="PANTHER" id="PTHR10891">
    <property type="entry name" value="EF-HAND CALCIUM-BINDING DOMAIN CONTAINING PROTEIN"/>
    <property type="match status" value="1"/>
</dbReference>
<keyword evidence="2" id="KW-0677">Repeat</keyword>
<dbReference type="InterPro" id="IPR039647">
    <property type="entry name" value="EF_hand_pair_protein_CML-like"/>
</dbReference>
<evidence type="ECO:0000313" key="5">
    <source>
        <dbReference type="EMBL" id="KAF7141000.1"/>
    </source>
</evidence>
<dbReference type="InterPro" id="IPR018247">
    <property type="entry name" value="EF_Hand_1_Ca_BS"/>
</dbReference>
<accession>A0A834LN08</accession>
<feature type="domain" description="EF-hand" evidence="4">
    <location>
        <begin position="18"/>
        <end position="53"/>
    </location>
</feature>